<dbReference type="SUPFAM" id="SSF53187">
    <property type="entry name" value="Zn-dependent exopeptidases"/>
    <property type="match status" value="1"/>
</dbReference>
<dbReference type="Proteomes" id="UP001165587">
    <property type="component" value="Unassembled WGS sequence"/>
</dbReference>
<evidence type="ECO:0000313" key="6">
    <source>
        <dbReference type="EMBL" id="MCS5728051.1"/>
    </source>
</evidence>
<sequence>MSTLEPLQSLWVAVVGDNTVDRYLGDEAVEYSGGNAFNVAVQLARAGVPVRYFGAVAADADARIIERGLVQNGIALDGLEVLPGETAVTIIRVTEDGDRVFEREDFGVTADYHPSADTVQTLAGAAWVHIGMLPGAGTLRAELAAGAHGVISQDCAVAAGLADLDVAFLSAGEGADAEAIAAETLAAGVPLAVVTRGADGAFASDGSSHWSQEAAPAEVVDTTGAGDSFIAGFIAARVTGGDVPAALENGARFAAVTVTHQAGWPHPEPAESEAAKTAAAGVSGDRDELLARIDAAIEEFADEATALLVDLVAVRSVNPLQPGVDGSLYAGGEKRANEVLAEAFRPLGFTIDWVEAAEGRPNLVAVLPGTGGGRSLALNGHIDTVAPQAGRFDDPWTAVIEDGWLYGLGATDMKAGHAAMWLAARALERSGVRLAGALHIHSVVGEETMSHEIGTTAILEAGYVVDGAIIPEPTSTAPDLLRVANAAAGNYLFSVAVRGRSTHWASRNLAIRAGGPGDEIGVNAIDKIVQVYSAMRQLEEQWAFTKTHPSFPAGAFIIHPGVMRADIGVEAAPYFPDRARIDYLLSFPPGDTSEQIAAEVEEHIGHAAAMDPWLRENPVEFTWTDTWPPAYTDPSSEFARSVMASRGSLAEVEPAVPPLDAPVTAAAQSDANFYEAYGIPALVCGPGDVRVAHAADERVAVANIALAARMMARVAIDWCGVKER</sequence>
<dbReference type="Gene3D" id="3.40.630.10">
    <property type="entry name" value="Zn peptidases"/>
    <property type="match status" value="1"/>
</dbReference>
<dbReference type="GO" id="GO:0016301">
    <property type="term" value="F:kinase activity"/>
    <property type="evidence" value="ECO:0007669"/>
    <property type="project" value="UniProtKB-KW"/>
</dbReference>
<dbReference type="InterPro" id="IPR001261">
    <property type="entry name" value="ArgE/DapE_CS"/>
</dbReference>
<feature type="domain" description="Carbohydrate kinase PfkB" evidence="5">
    <location>
        <begin position="25"/>
        <end position="101"/>
    </location>
</feature>
<dbReference type="InterPro" id="IPR002173">
    <property type="entry name" value="Carboh/pur_kinase_PfkB_CS"/>
</dbReference>
<evidence type="ECO:0000256" key="3">
    <source>
        <dbReference type="ARBA" id="ARBA00022801"/>
    </source>
</evidence>
<proteinExistence type="predicted"/>
<feature type="domain" description="Carbohydrate kinase PfkB" evidence="5">
    <location>
        <begin position="174"/>
        <end position="261"/>
    </location>
</feature>
<gene>
    <name evidence="6" type="ORF">N1028_19305</name>
</gene>
<evidence type="ECO:0000256" key="4">
    <source>
        <dbReference type="ARBA" id="ARBA00022833"/>
    </source>
</evidence>
<dbReference type="PANTHER" id="PTHR43808:SF25">
    <property type="entry name" value="PEPTIDASE M20 DIMERISATION DOMAIN-CONTAINING PROTEIN"/>
    <property type="match status" value="1"/>
</dbReference>
<dbReference type="Pfam" id="PF00294">
    <property type="entry name" value="PfkB"/>
    <property type="match status" value="2"/>
</dbReference>
<dbReference type="InterPro" id="IPR011611">
    <property type="entry name" value="PfkB_dom"/>
</dbReference>
<dbReference type="EMBL" id="JANLCK010000019">
    <property type="protein sequence ID" value="MCS5728051.1"/>
    <property type="molecule type" value="Genomic_DNA"/>
</dbReference>
<dbReference type="Gene3D" id="3.40.1190.20">
    <property type="match status" value="1"/>
</dbReference>
<protein>
    <submittedName>
        <fullName evidence="6">PfkB family carbohydrate kinase</fullName>
    </submittedName>
</protein>
<keyword evidence="7" id="KW-1185">Reference proteome</keyword>
<dbReference type="RefSeq" id="WP_259531158.1">
    <property type="nucleotide sequence ID" value="NZ_JANLCK010000019.1"/>
</dbReference>
<comment type="caution">
    <text evidence="6">The sequence shown here is derived from an EMBL/GenBank/DDBJ whole genome shotgun (WGS) entry which is preliminary data.</text>
</comment>
<organism evidence="6 7">
    <name type="scientific">Herbiconiux oxytropis</name>
    <dbReference type="NCBI Taxonomy" id="2970915"/>
    <lineage>
        <taxon>Bacteria</taxon>
        <taxon>Bacillati</taxon>
        <taxon>Actinomycetota</taxon>
        <taxon>Actinomycetes</taxon>
        <taxon>Micrococcales</taxon>
        <taxon>Microbacteriaceae</taxon>
        <taxon>Herbiconiux</taxon>
    </lineage>
</organism>
<accession>A0AA41XKY5</accession>
<dbReference type="GO" id="GO:0016787">
    <property type="term" value="F:hydrolase activity"/>
    <property type="evidence" value="ECO:0007669"/>
    <property type="project" value="UniProtKB-KW"/>
</dbReference>
<dbReference type="Pfam" id="PF01546">
    <property type="entry name" value="Peptidase_M20"/>
    <property type="match status" value="1"/>
</dbReference>
<dbReference type="Gene3D" id="3.30.70.360">
    <property type="match status" value="1"/>
</dbReference>
<reference evidence="6" key="1">
    <citation type="submission" date="2022-08" db="EMBL/GenBank/DDBJ databases">
        <authorList>
            <person name="Deng Y."/>
            <person name="Han X.-F."/>
            <person name="Zhang Y.-Q."/>
        </authorList>
    </citation>
    <scope>NUCLEOTIDE SEQUENCE</scope>
    <source>
        <strain evidence="6">CPCC 203407</strain>
    </source>
</reference>
<evidence type="ECO:0000313" key="7">
    <source>
        <dbReference type="Proteomes" id="UP001165587"/>
    </source>
</evidence>
<dbReference type="AlphaFoldDB" id="A0AA41XKY5"/>
<dbReference type="PROSITE" id="PS00758">
    <property type="entry name" value="ARGE_DAPE_CPG2_1"/>
    <property type="match status" value="1"/>
</dbReference>
<keyword evidence="4" id="KW-0862">Zinc</keyword>
<dbReference type="InterPro" id="IPR002933">
    <property type="entry name" value="Peptidase_M20"/>
</dbReference>
<keyword evidence="1" id="KW-0808">Transferase</keyword>
<dbReference type="SUPFAM" id="SSF53613">
    <property type="entry name" value="Ribokinase-like"/>
    <property type="match status" value="1"/>
</dbReference>
<dbReference type="PROSITE" id="PS00584">
    <property type="entry name" value="PFKB_KINASES_2"/>
    <property type="match status" value="1"/>
</dbReference>
<dbReference type="InterPro" id="IPR029056">
    <property type="entry name" value="Ribokinase-like"/>
</dbReference>
<name>A0AA41XKY5_9MICO</name>
<keyword evidence="2 6" id="KW-0418">Kinase</keyword>
<evidence type="ECO:0000259" key="5">
    <source>
        <dbReference type="Pfam" id="PF00294"/>
    </source>
</evidence>
<evidence type="ECO:0000256" key="2">
    <source>
        <dbReference type="ARBA" id="ARBA00022777"/>
    </source>
</evidence>
<evidence type="ECO:0000256" key="1">
    <source>
        <dbReference type="ARBA" id="ARBA00022679"/>
    </source>
</evidence>
<dbReference type="PANTHER" id="PTHR43808">
    <property type="entry name" value="ACETYLORNITHINE DEACETYLASE"/>
    <property type="match status" value="1"/>
</dbReference>
<keyword evidence="3" id="KW-0378">Hydrolase</keyword>
<dbReference type="InterPro" id="IPR050072">
    <property type="entry name" value="Peptidase_M20A"/>
</dbReference>